<organism evidence="1 2">
    <name type="scientific">Wickerhamomyces pijperi</name>
    <name type="common">Yeast</name>
    <name type="synonym">Pichia pijperi</name>
    <dbReference type="NCBI Taxonomy" id="599730"/>
    <lineage>
        <taxon>Eukaryota</taxon>
        <taxon>Fungi</taxon>
        <taxon>Dikarya</taxon>
        <taxon>Ascomycota</taxon>
        <taxon>Saccharomycotina</taxon>
        <taxon>Saccharomycetes</taxon>
        <taxon>Phaffomycetales</taxon>
        <taxon>Wickerhamomycetaceae</taxon>
        <taxon>Wickerhamomyces</taxon>
    </lineage>
</organism>
<accession>A0A9P8Q9K2</accession>
<evidence type="ECO:0000313" key="2">
    <source>
        <dbReference type="Proteomes" id="UP000774326"/>
    </source>
</evidence>
<evidence type="ECO:0000313" key="1">
    <source>
        <dbReference type="EMBL" id="KAH3686828.1"/>
    </source>
</evidence>
<dbReference type="EMBL" id="JAEUBG010001188">
    <property type="protein sequence ID" value="KAH3686828.1"/>
    <property type="molecule type" value="Genomic_DNA"/>
</dbReference>
<protein>
    <submittedName>
        <fullName evidence="1">Uncharacterized protein</fullName>
    </submittedName>
</protein>
<dbReference type="AlphaFoldDB" id="A0A9P8Q9K2"/>
<gene>
    <name evidence="1" type="ORF">WICPIJ_002195</name>
</gene>
<proteinExistence type="predicted"/>
<reference evidence="1" key="1">
    <citation type="journal article" date="2021" name="Open Biol.">
        <title>Shared evolutionary footprints suggest mitochondrial oxidative damage underlies multiple complex I losses in fungi.</title>
        <authorList>
            <person name="Schikora-Tamarit M.A."/>
            <person name="Marcet-Houben M."/>
            <person name="Nosek J."/>
            <person name="Gabaldon T."/>
        </authorList>
    </citation>
    <scope>NUCLEOTIDE SEQUENCE</scope>
    <source>
        <strain evidence="1">CBS2887</strain>
    </source>
</reference>
<comment type="caution">
    <text evidence="1">The sequence shown here is derived from an EMBL/GenBank/DDBJ whole genome shotgun (WGS) entry which is preliminary data.</text>
</comment>
<dbReference type="Proteomes" id="UP000774326">
    <property type="component" value="Unassembled WGS sequence"/>
</dbReference>
<name>A0A9P8Q9K2_WICPI</name>
<keyword evidence="2" id="KW-1185">Reference proteome</keyword>
<sequence length="175" mass="19018">MEVSPQKPKKFKKKHPKKEEVFPEFISNCLSSSSGVSDNSDSHGSQQVVSSVRMTVNTTVESSGGVLTNRGSQQRLTTWMCGDVASNIVHDTVDDDITGRVDTESGLLDEAGSQDPSVDEPTKVIVEEQTTHQSWENKGHEHHDGQVVSVLHSDNPVINQVGDIGTGLVLWVRLG</sequence>
<reference evidence="1" key="2">
    <citation type="submission" date="2021-01" db="EMBL/GenBank/DDBJ databases">
        <authorList>
            <person name="Schikora-Tamarit M.A."/>
        </authorList>
    </citation>
    <scope>NUCLEOTIDE SEQUENCE</scope>
    <source>
        <strain evidence="1">CBS2887</strain>
    </source>
</reference>